<evidence type="ECO:0000313" key="1">
    <source>
        <dbReference type="EMBL" id="PCK31297.1"/>
    </source>
</evidence>
<keyword evidence="2" id="KW-1185">Reference proteome</keyword>
<dbReference type="RefSeq" id="WP_099642511.1">
    <property type="nucleotide sequence ID" value="NZ_NKHF01000059.1"/>
</dbReference>
<evidence type="ECO:0000313" key="2">
    <source>
        <dbReference type="Proteomes" id="UP000228621"/>
    </source>
</evidence>
<dbReference type="EMBL" id="NKHF01000059">
    <property type="protein sequence ID" value="PCK31297.1"/>
    <property type="molecule type" value="Genomic_DNA"/>
</dbReference>
<dbReference type="InterPro" id="IPR011990">
    <property type="entry name" value="TPR-like_helical_dom_sf"/>
</dbReference>
<evidence type="ECO:0008006" key="3">
    <source>
        <dbReference type="Google" id="ProtNLM"/>
    </source>
</evidence>
<sequence length="413" mass="47708">MLPSVLRKAVNAFSKETQFQPDYYFVEGFLIGKVVINDIAEIHEWLLELFGEYASIYRVQLEALMNLHEQCVSSLDGKTYKLPKECALSKQDFAASLAQGAPLPNFCLGLLKALDKVSIEYLSEVQKNAVTELQKQLTGFTSLDAAKAAFSHAEPMMTFEREARDVKRYLAGAIVELADTLMWDPELDNEFGGFELDEEFDEEQEEIRNSVIEHLLSLSHIDSIPLLDQFIYNEEQDFITPDYIEENQENFWLIHETRPYMAVRQRKAWIYFWADRVQEAVDELEVLLRLNPNDNQACRYLYVNGLVILKQWDKLQACLNEYEEDSIFMLSAEALMHFALHGESKALDELKATLKGYNKHFIKMLTGQEKIKPKEVYGYSLGSKEEVLTYIENGGKKAWLSVEGSLFWLRKKK</sequence>
<dbReference type="OrthoDB" id="6399948at2"/>
<proteinExistence type="predicted"/>
<dbReference type="Proteomes" id="UP000228621">
    <property type="component" value="Unassembled WGS sequence"/>
</dbReference>
<organism evidence="1 2">
    <name type="scientific">Pseudoalteromonas piscicida</name>
    <dbReference type="NCBI Taxonomy" id="43662"/>
    <lineage>
        <taxon>Bacteria</taxon>
        <taxon>Pseudomonadati</taxon>
        <taxon>Pseudomonadota</taxon>
        <taxon>Gammaproteobacteria</taxon>
        <taxon>Alteromonadales</taxon>
        <taxon>Pseudoalteromonadaceae</taxon>
        <taxon>Pseudoalteromonas</taxon>
    </lineage>
</organism>
<comment type="caution">
    <text evidence="1">The sequence shown here is derived from an EMBL/GenBank/DDBJ whole genome shotgun (WGS) entry which is preliminary data.</text>
</comment>
<gene>
    <name evidence="1" type="ORF">CEX98_13070</name>
</gene>
<protein>
    <recommendedName>
        <fullName evidence="3">Tetratricopeptide repeat protein</fullName>
    </recommendedName>
</protein>
<name>A0A2A5JPJ2_PSEO7</name>
<reference evidence="2" key="1">
    <citation type="journal article" date="2019" name="Genome Announc.">
        <title>Draft Genome Sequence of Pseudoalteromonas piscicida Strain 36Y ROTHPW, an Hypersaline Seawater Isolate from the South Coast of Sonora, Mexico.</title>
        <authorList>
            <person name="Sanchez-Diaz R."/>
            <person name="Molina-Garza Z.J."/>
            <person name="Cruz-Suarez L.E."/>
            <person name="Selvin J."/>
            <person name="Kiran G.S."/>
            <person name="Ibarra-Gamez J.C."/>
            <person name="Gomez-Gil B."/>
            <person name="Galaviz-Silva L."/>
        </authorList>
    </citation>
    <scope>NUCLEOTIDE SEQUENCE [LARGE SCALE GENOMIC DNA]</scope>
    <source>
        <strain evidence="2">36Y_RITHPW</strain>
    </source>
</reference>
<dbReference type="SUPFAM" id="SSF48452">
    <property type="entry name" value="TPR-like"/>
    <property type="match status" value="1"/>
</dbReference>
<accession>A0A2A5JPJ2</accession>
<dbReference type="AlphaFoldDB" id="A0A2A5JPJ2"/>